<keyword evidence="2" id="KW-1185">Reference proteome</keyword>
<name>A0A0A1TV05_ENTIV</name>
<sequence length="100" mass="11343">MPSKKEEIASQLADLTARIVQIESSISLISSRMIQNELVQKDLQHQITDVTTTMANLVQPVKSPIPKQSYQPFLDDLKRFTEKETCTVIYDSNKDGMTSR</sequence>
<proteinExistence type="predicted"/>
<accession>A0A0A1TV05</accession>
<feature type="non-terminal residue" evidence="1">
    <location>
        <position position="1"/>
    </location>
</feature>
<dbReference type="GeneID" id="14883053"/>
<dbReference type="Proteomes" id="UP000014680">
    <property type="component" value="Unassembled WGS sequence"/>
</dbReference>
<reference evidence="1 2" key="1">
    <citation type="submission" date="2012-10" db="EMBL/GenBank/DDBJ databases">
        <authorList>
            <person name="Zafar N."/>
            <person name="Inman J."/>
            <person name="Hall N."/>
            <person name="Lorenzi H."/>
            <person name="Caler E."/>
        </authorList>
    </citation>
    <scope>NUCLEOTIDE SEQUENCE [LARGE SCALE GENOMIC DNA]</scope>
    <source>
        <strain evidence="1 2">IP1</strain>
    </source>
</reference>
<dbReference type="RefSeq" id="XP_004183413.1">
    <property type="nucleotide sequence ID" value="XM_004183365.1"/>
</dbReference>
<dbReference type="EMBL" id="KB207169">
    <property type="protein sequence ID" value="ELP84067.1"/>
    <property type="molecule type" value="Genomic_DNA"/>
</dbReference>
<organism evidence="1 2">
    <name type="scientific">Entamoeba invadens IP1</name>
    <dbReference type="NCBI Taxonomy" id="370355"/>
    <lineage>
        <taxon>Eukaryota</taxon>
        <taxon>Amoebozoa</taxon>
        <taxon>Evosea</taxon>
        <taxon>Archamoebae</taxon>
        <taxon>Mastigamoebida</taxon>
        <taxon>Entamoebidae</taxon>
        <taxon>Entamoeba</taxon>
    </lineage>
</organism>
<evidence type="ECO:0000313" key="2">
    <source>
        <dbReference type="Proteomes" id="UP000014680"/>
    </source>
</evidence>
<dbReference type="AlphaFoldDB" id="A0A0A1TV05"/>
<dbReference type="VEuPathDB" id="AmoebaDB:EIN_212270"/>
<dbReference type="KEGG" id="eiv:EIN_212270"/>
<evidence type="ECO:0000313" key="1">
    <source>
        <dbReference type="EMBL" id="ELP84067.1"/>
    </source>
</evidence>
<gene>
    <name evidence="1" type="ORF">EIN_212270</name>
</gene>
<feature type="non-terminal residue" evidence="1">
    <location>
        <position position="100"/>
    </location>
</feature>
<protein>
    <submittedName>
        <fullName evidence="1">Uncharacterized protein</fullName>
    </submittedName>
</protein>